<dbReference type="EMBL" id="BSFD01000011">
    <property type="protein sequence ID" value="GLK50143.1"/>
    <property type="molecule type" value="Genomic_DNA"/>
</dbReference>
<reference evidence="1" key="2">
    <citation type="submission" date="2023-01" db="EMBL/GenBank/DDBJ databases">
        <authorList>
            <person name="Sun Q."/>
            <person name="Evtushenko L."/>
        </authorList>
    </citation>
    <scope>NUCLEOTIDE SEQUENCE</scope>
    <source>
        <strain evidence="1">VKM B-1499</strain>
    </source>
</reference>
<evidence type="ECO:0000313" key="1">
    <source>
        <dbReference type="EMBL" id="GLK50143.1"/>
    </source>
</evidence>
<evidence type="ECO:0000313" key="2">
    <source>
        <dbReference type="Proteomes" id="UP001143509"/>
    </source>
</evidence>
<protein>
    <submittedName>
        <fullName evidence="1">Uncharacterized protein</fullName>
    </submittedName>
</protein>
<name>A0ABQ5TGP2_9CAUL</name>
<gene>
    <name evidence="1" type="ORF">GCM10017620_31170</name>
</gene>
<keyword evidence="2" id="KW-1185">Reference proteome</keyword>
<proteinExistence type="predicted"/>
<organism evidence="1 2">
    <name type="scientific">Brevundimonas intermedia</name>
    <dbReference type="NCBI Taxonomy" id="74315"/>
    <lineage>
        <taxon>Bacteria</taxon>
        <taxon>Pseudomonadati</taxon>
        <taxon>Pseudomonadota</taxon>
        <taxon>Alphaproteobacteria</taxon>
        <taxon>Caulobacterales</taxon>
        <taxon>Caulobacteraceae</taxon>
        <taxon>Brevundimonas</taxon>
    </lineage>
</organism>
<dbReference type="RefSeq" id="WP_271166296.1">
    <property type="nucleotide sequence ID" value="NZ_BSFD01000011.1"/>
</dbReference>
<reference evidence="1" key="1">
    <citation type="journal article" date="2014" name="Int. J. Syst. Evol. Microbiol.">
        <title>Complete genome of a new Firmicutes species belonging to the dominant human colonic microbiota ('Ruminococcus bicirculans') reveals two chromosomes and a selective capacity to utilize plant glucans.</title>
        <authorList>
            <consortium name="NISC Comparative Sequencing Program"/>
            <person name="Wegmann U."/>
            <person name="Louis P."/>
            <person name="Goesmann A."/>
            <person name="Henrissat B."/>
            <person name="Duncan S.H."/>
            <person name="Flint H.J."/>
        </authorList>
    </citation>
    <scope>NUCLEOTIDE SEQUENCE</scope>
    <source>
        <strain evidence="1">VKM B-1499</strain>
    </source>
</reference>
<dbReference type="Proteomes" id="UP001143509">
    <property type="component" value="Unassembled WGS sequence"/>
</dbReference>
<comment type="caution">
    <text evidence="1">The sequence shown here is derived from an EMBL/GenBank/DDBJ whole genome shotgun (WGS) entry which is preliminary data.</text>
</comment>
<sequence length="262" mass="30082">MTKPTALIAIDTSTDLATPLAGRIFIDELCREPKLTPELVSWDEKFKDPFISPEHFLEKWWAQIAVMRAEGEPPFEFYWGPHWKRKSKLASRGYVKYAKTNKFGDRIPGTFWFQSRWERSVNFDQVFDRWASLARANVGMLHLFGEAENPVAPTAAESRFQSGSFGGPLNPGIPNIGWAMAYGEGYAHEVDVDRIRAHGFPVEVRDGVVVIRVTEQLSDVADDFPRFSRRRAELKSLFRPDLFWIKDEPKPVLTVMHELRPT</sequence>
<accession>A0ABQ5TGP2</accession>